<evidence type="ECO:0000313" key="2">
    <source>
        <dbReference type="EMBL" id="PUA34284.1"/>
    </source>
</evidence>
<dbReference type="InterPro" id="IPR041685">
    <property type="entry name" value="AAA_GajA/Old/RecF-like"/>
</dbReference>
<protein>
    <recommendedName>
        <fullName evidence="1">Endonuclease GajA/Old nuclease/RecF-like AAA domain-containing protein</fullName>
    </recommendedName>
</protein>
<reference evidence="2 3" key="1">
    <citation type="submission" date="2017-04" db="EMBL/GenBank/DDBJ databases">
        <title>Draft Aigarchaeota genome from a New Zealand hot spring.</title>
        <authorList>
            <person name="Reysenbach A.-L."/>
            <person name="Donaho J.A."/>
            <person name="Gerhart J."/>
            <person name="Kelley J.F."/>
            <person name="Kouba K."/>
            <person name="Podar M."/>
            <person name="Stott M."/>
        </authorList>
    </citation>
    <scope>NUCLEOTIDE SEQUENCE [LARGE SCALE GENOMIC DNA]</scope>
    <source>
        <strain evidence="2">NZ13_MG1</strain>
    </source>
</reference>
<dbReference type="PANTHER" id="PTHR43581:SF4">
    <property type="entry name" value="ATP_GTP PHOSPHATASE"/>
    <property type="match status" value="1"/>
</dbReference>
<dbReference type="SUPFAM" id="SSF52540">
    <property type="entry name" value="P-loop containing nucleoside triphosphate hydrolases"/>
    <property type="match status" value="1"/>
</dbReference>
<dbReference type="EMBL" id="NDWU01000001">
    <property type="protein sequence ID" value="PUA34284.1"/>
    <property type="molecule type" value="Genomic_DNA"/>
</dbReference>
<dbReference type="AlphaFoldDB" id="A0A2R7Y9S6"/>
<accession>A0A2R7Y9S6</accession>
<dbReference type="PIRSF" id="PIRSF034888">
    <property type="entry name" value="P-loop_UCP034888"/>
    <property type="match status" value="1"/>
</dbReference>
<name>A0A2R7Y9S6_9ARCH</name>
<dbReference type="InterPro" id="IPR051396">
    <property type="entry name" value="Bact_Antivir_Def_Nuclease"/>
</dbReference>
<evidence type="ECO:0000259" key="1">
    <source>
        <dbReference type="Pfam" id="PF13175"/>
    </source>
</evidence>
<dbReference type="Gene3D" id="3.40.50.300">
    <property type="entry name" value="P-loop containing nucleotide triphosphate hydrolases"/>
    <property type="match status" value="2"/>
</dbReference>
<comment type="caution">
    <text evidence="2">The sequence shown here is derived from an EMBL/GenBank/DDBJ whole genome shotgun (WGS) entry which is preliminary data.</text>
</comment>
<proteinExistence type="predicted"/>
<dbReference type="PANTHER" id="PTHR43581">
    <property type="entry name" value="ATP/GTP PHOSPHATASE"/>
    <property type="match status" value="1"/>
</dbReference>
<sequence>MIKQIQIKNFRSIKNVQIEIKPLTLLYGHNASGKSSILYAPFILRNIILNPNQTVDGFPNLIFCNFGGFDQVVYNHDPKLEIEIGVTSDTEFGELSYTVAFSKDSGSFRLKLEDKIDETLHVKFPYPVNSQKKIQVKTEEETVEFIWNGITANPTIQPLTQFGEKLLKNLNSVIELIKNIDIVPLKRGFSKPVYSPISVGQIAINEDEVATLLTRGFGYLKNKVHIYVRKIFNKDFQLTSTPGTSIFYLQTVDEKGLTSELVNDGFGVNQTIYLLTKVLRPEASVLLIEEPEIHLHPVAQSKLVEALVEIVENEDKTLIISTHSEHIISSLLSLVVENKISHDQIACYLCKKEKGVTVVQEQKVNSKGQIEGGLTSFMEAEIEVLKKMIGQK</sequence>
<dbReference type="InterPro" id="IPR014592">
    <property type="entry name" value="P-loop_UCP034888"/>
</dbReference>
<evidence type="ECO:0000313" key="3">
    <source>
        <dbReference type="Proteomes" id="UP000244066"/>
    </source>
</evidence>
<organism evidence="2 3">
    <name type="scientific">Candidatus Terraquivivens tikiterensis</name>
    <dbReference type="NCBI Taxonomy" id="1980982"/>
    <lineage>
        <taxon>Archaea</taxon>
        <taxon>Nitrososphaerota</taxon>
        <taxon>Candidatus Wolframiiraptoraceae</taxon>
        <taxon>Candidatus Terraquivivens</taxon>
    </lineage>
</organism>
<gene>
    <name evidence="2" type="ORF">B9J98_00070</name>
</gene>
<dbReference type="Pfam" id="PF13175">
    <property type="entry name" value="AAA_15"/>
    <property type="match status" value="1"/>
</dbReference>
<dbReference type="InterPro" id="IPR027417">
    <property type="entry name" value="P-loop_NTPase"/>
</dbReference>
<feature type="domain" description="Endonuclease GajA/Old nuclease/RecF-like AAA" evidence="1">
    <location>
        <begin position="1"/>
        <end position="328"/>
    </location>
</feature>
<dbReference type="Proteomes" id="UP000244066">
    <property type="component" value="Unassembled WGS sequence"/>
</dbReference>